<dbReference type="InterPro" id="IPR006073">
    <property type="entry name" value="GTP-bd"/>
</dbReference>
<dbReference type="Pfam" id="PF01926">
    <property type="entry name" value="MMR_HSR1"/>
    <property type="match status" value="1"/>
</dbReference>
<dbReference type="NCBIfam" id="TIGR03597">
    <property type="entry name" value="GTPase_YqeH"/>
    <property type="match status" value="1"/>
</dbReference>
<dbReference type="CDD" id="cd00882">
    <property type="entry name" value="Ras_like_GTPase"/>
    <property type="match status" value="1"/>
</dbReference>
<evidence type="ECO:0000313" key="3">
    <source>
        <dbReference type="Proteomes" id="UP000198915"/>
    </source>
</evidence>
<dbReference type="PANTHER" id="PTHR46434:SF1">
    <property type="entry name" value="GENETIC INTERACTOR OF PROHIBITINS 3, MITOCHONDRIAL"/>
    <property type="match status" value="1"/>
</dbReference>
<reference evidence="3" key="1">
    <citation type="submission" date="2016-10" db="EMBL/GenBank/DDBJ databases">
        <authorList>
            <person name="Varghese N."/>
            <person name="Submissions S."/>
        </authorList>
    </citation>
    <scope>NUCLEOTIDE SEQUENCE [LARGE SCALE GENOMIC DNA]</scope>
    <source>
        <strain evidence="3">OK042</strain>
    </source>
</reference>
<dbReference type="Pfam" id="PF21516">
    <property type="entry name" value="YqeH-like_C"/>
    <property type="match status" value="1"/>
</dbReference>
<name>A0A1I3WHM9_9BACL</name>
<dbReference type="Gene3D" id="3.40.50.300">
    <property type="entry name" value="P-loop containing nucleotide triphosphate hydrolases"/>
    <property type="match status" value="1"/>
</dbReference>
<dbReference type="EMBL" id="FORT01000008">
    <property type="protein sequence ID" value="SFK05956.1"/>
    <property type="molecule type" value="Genomic_DNA"/>
</dbReference>
<gene>
    <name evidence="2" type="ORF">SAMN05518846_10885</name>
</gene>
<dbReference type="InterPro" id="IPR050896">
    <property type="entry name" value="Mito_lipid_metab_GTPase"/>
</dbReference>
<dbReference type="InterPro" id="IPR027417">
    <property type="entry name" value="P-loop_NTPase"/>
</dbReference>
<dbReference type="InterPro" id="IPR048422">
    <property type="entry name" value="NOA1/YqeH-like_C"/>
</dbReference>
<dbReference type="Proteomes" id="UP000198915">
    <property type="component" value="Unassembled WGS sequence"/>
</dbReference>
<evidence type="ECO:0000313" key="2">
    <source>
        <dbReference type="EMBL" id="SFK05956.1"/>
    </source>
</evidence>
<sequence length="373" mass="41165">MMDHETAACAGCGILIQSEDAKQPGYAPPSALGRKVVICQRCYRIKHYNEVAPVSMGDDDFLRILDGIGATQSLVVMVVDIFDFQGSWLKGLPRFVGKNPILLVGNKVDLLPRNINLNRVRNWMQHEAKERGLRPEDVVLISAEKGLHIDELLARIGELRKGRDVYIVGVTNVGKSTMINRILHDYGAAELEITTSPFPGTTLDKIEIPLEDGRSIFDTPGIINRDQIGHMIPPADLRKITPRSRINSKVYQLDDGQSLFLGGLARIDFVHGPRQPFVIYVDNDLYIHRTKLEKADEVLEKHHGSLLVPPTGEEAAKALPPFVKHTFKIKPTGITTDVVISGLGWVSLQGKHDASIVVHAPKGVSVGIRKGLI</sequence>
<dbReference type="SUPFAM" id="SSF52540">
    <property type="entry name" value="P-loop containing nucleoside triphosphate hydrolases"/>
    <property type="match status" value="1"/>
</dbReference>
<accession>A0A1I3WHM9</accession>
<dbReference type="GO" id="GO:0005525">
    <property type="term" value="F:GTP binding"/>
    <property type="evidence" value="ECO:0007669"/>
    <property type="project" value="InterPro"/>
</dbReference>
<dbReference type="PROSITE" id="PS51721">
    <property type="entry name" value="G_CP"/>
    <property type="match status" value="1"/>
</dbReference>
<dbReference type="PANTHER" id="PTHR46434">
    <property type="entry name" value="GENETIC INTERACTOR OF PROHIBITINS 3, MITOCHONDRIAL"/>
    <property type="match status" value="1"/>
</dbReference>
<proteinExistence type="predicted"/>
<dbReference type="AlphaFoldDB" id="A0A1I3WHM9"/>
<protein>
    <recommendedName>
        <fullName evidence="1">CP-type G domain-containing protein</fullName>
    </recommendedName>
</protein>
<dbReference type="InterPro" id="IPR030378">
    <property type="entry name" value="G_CP_dom"/>
</dbReference>
<dbReference type="CDD" id="cd01855">
    <property type="entry name" value="YqeH"/>
    <property type="match status" value="1"/>
</dbReference>
<keyword evidence="3" id="KW-1185">Reference proteome</keyword>
<dbReference type="STRING" id="1884381.SAMN05518846_10885"/>
<dbReference type="InterPro" id="IPR019988">
    <property type="entry name" value="GTP-bd_ribosome_bgen_YqeH"/>
</dbReference>
<evidence type="ECO:0000259" key="1">
    <source>
        <dbReference type="PROSITE" id="PS51721"/>
    </source>
</evidence>
<organism evidence="2 3">
    <name type="scientific">Brevibacillus centrosporus</name>
    <dbReference type="NCBI Taxonomy" id="54910"/>
    <lineage>
        <taxon>Bacteria</taxon>
        <taxon>Bacillati</taxon>
        <taxon>Bacillota</taxon>
        <taxon>Bacilli</taxon>
        <taxon>Bacillales</taxon>
        <taxon>Paenibacillaceae</taxon>
        <taxon>Brevibacillus</taxon>
    </lineage>
</organism>
<feature type="domain" description="CP-type G" evidence="1">
    <location>
        <begin position="62"/>
        <end position="225"/>
    </location>
</feature>